<dbReference type="PANTHER" id="PTHR39638:SF2">
    <property type="entry name" value="YCF35"/>
    <property type="match status" value="1"/>
</dbReference>
<accession>A0A926UU98</accession>
<organism evidence="1 2">
    <name type="scientific">Pseudanabaena cinerea FACHB-1277</name>
    <dbReference type="NCBI Taxonomy" id="2949581"/>
    <lineage>
        <taxon>Bacteria</taxon>
        <taxon>Bacillati</taxon>
        <taxon>Cyanobacteriota</taxon>
        <taxon>Cyanophyceae</taxon>
        <taxon>Pseudanabaenales</taxon>
        <taxon>Pseudanabaenaceae</taxon>
        <taxon>Pseudanabaena</taxon>
        <taxon>Pseudanabaena cinerea</taxon>
    </lineage>
</organism>
<protein>
    <submittedName>
        <fullName evidence="1">DUF1257 domain-containing protein</fullName>
    </submittedName>
</protein>
<dbReference type="Proteomes" id="UP000631421">
    <property type="component" value="Unassembled WGS sequence"/>
</dbReference>
<comment type="caution">
    <text evidence="1">The sequence shown here is derived from an EMBL/GenBank/DDBJ whole genome shotgun (WGS) entry which is preliminary data.</text>
</comment>
<dbReference type="Pfam" id="PF06868">
    <property type="entry name" value="DUF1257"/>
    <property type="match status" value="1"/>
</dbReference>
<dbReference type="EMBL" id="JACJPY010000020">
    <property type="protein sequence ID" value="MBD2150145.1"/>
    <property type="molecule type" value="Genomic_DNA"/>
</dbReference>
<dbReference type="PANTHER" id="PTHR39638">
    <property type="entry name" value="YCF35"/>
    <property type="match status" value="1"/>
</dbReference>
<evidence type="ECO:0000313" key="1">
    <source>
        <dbReference type="EMBL" id="MBD2150145.1"/>
    </source>
</evidence>
<dbReference type="RefSeq" id="WP_190350512.1">
    <property type="nucleotide sequence ID" value="NZ_JACJPY010000020.1"/>
</dbReference>
<dbReference type="InterPro" id="IPR009666">
    <property type="entry name" value="Uncharacterised_Ycf35"/>
</dbReference>
<name>A0A926UU98_9CYAN</name>
<proteinExistence type="predicted"/>
<reference evidence="1" key="2">
    <citation type="submission" date="2020-08" db="EMBL/GenBank/DDBJ databases">
        <authorList>
            <person name="Chen M."/>
            <person name="Teng W."/>
            <person name="Zhao L."/>
            <person name="Hu C."/>
            <person name="Zhou Y."/>
            <person name="Han B."/>
            <person name="Song L."/>
            <person name="Shu W."/>
        </authorList>
    </citation>
    <scope>NUCLEOTIDE SEQUENCE</scope>
    <source>
        <strain evidence="1">FACHB-1277</strain>
    </source>
</reference>
<gene>
    <name evidence="1" type="ORF">H6F44_08445</name>
</gene>
<dbReference type="AlphaFoldDB" id="A0A926UU98"/>
<evidence type="ECO:0000313" key="2">
    <source>
        <dbReference type="Proteomes" id="UP000631421"/>
    </source>
</evidence>
<reference evidence="1" key="1">
    <citation type="journal article" date="2015" name="ISME J.">
        <title>Draft Genome Sequence of Streptomyces incarnatus NRRL8089, which Produces the Nucleoside Antibiotic Sinefungin.</title>
        <authorList>
            <person name="Oshima K."/>
            <person name="Hattori M."/>
            <person name="Shimizu H."/>
            <person name="Fukuda K."/>
            <person name="Nemoto M."/>
            <person name="Inagaki K."/>
            <person name="Tamura T."/>
        </authorList>
    </citation>
    <scope>NUCLEOTIDE SEQUENCE</scope>
    <source>
        <strain evidence="1">FACHB-1277</strain>
    </source>
</reference>
<sequence length="128" mass="14509">MSHFSQVKTQIRSLEPLQKALTDLGVNWKSGDAPMRGYEGNTTVADVVIEQENGYDVGFQWNGTAYALVADMQFWQQPWTVESFLHKVTQRYAIATVMGESTQQGFSLAEQQVREDGSVRLVLQRWHG</sequence>
<keyword evidence="2" id="KW-1185">Reference proteome</keyword>